<keyword evidence="1" id="KW-0812">Transmembrane</keyword>
<dbReference type="Pfam" id="PF05982">
    <property type="entry name" value="Sbt_1"/>
    <property type="match status" value="1"/>
</dbReference>
<feature type="transmembrane region" description="Helical" evidence="1">
    <location>
        <begin position="202"/>
        <end position="222"/>
    </location>
</feature>
<feature type="transmembrane region" description="Helical" evidence="1">
    <location>
        <begin position="43"/>
        <end position="61"/>
    </location>
</feature>
<feature type="transmembrane region" description="Helical" evidence="1">
    <location>
        <begin position="266"/>
        <end position="288"/>
    </location>
</feature>
<dbReference type="PANTHER" id="PTHR40400">
    <property type="entry name" value="SLR1512 PROTEIN"/>
    <property type="match status" value="1"/>
</dbReference>
<sequence>MPINLETVTSNLTSVSILVFALGFLAAQFSAKVRLPAQVYETITLFFLVAIGLKGGVALNQHWSVEMILPVIVSVCLGALIPFAAYWVLGIVSRIDPLNRGSIAAHYGSTSLVTFTAALYFLDSQAIEYESYLTSLLVVLEIPGIIVGISLALRSQPKAKDASGFGKAVREVFTGATVFVLVGATLVGVLAGPRGYAPVEPFFTGLIPGLLVLFLLHLGHVAGSHVADLRKAGFGLFAFGILFPLAMGAVGAAVGIAIGLTSGGATVLATLVASASYIAAPAAVSIALPKANLSLAIAPSIGVTFPFNLTVGIPLYFLMATWLETLL</sequence>
<dbReference type="AlphaFoldDB" id="A0A6J6F0H4"/>
<feature type="transmembrane region" description="Helical" evidence="1">
    <location>
        <begin position="295"/>
        <end position="319"/>
    </location>
</feature>
<feature type="transmembrane region" description="Helical" evidence="1">
    <location>
        <begin position="12"/>
        <end position="31"/>
    </location>
</feature>
<feature type="transmembrane region" description="Helical" evidence="1">
    <location>
        <begin position="67"/>
        <end position="92"/>
    </location>
</feature>
<feature type="transmembrane region" description="Helical" evidence="1">
    <location>
        <begin position="104"/>
        <end position="122"/>
    </location>
</feature>
<feature type="transmembrane region" description="Helical" evidence="1">
    <location>
        <begin position="134"/>
        <end position="153"/>
    </location>
</feature>
<evidence type="ECO:0000313" key="2">
    <source>
        <dbReference type="EMBL" id="CAB4581926.1"/>
    </source>
</evidence>
<organism evidence="2">
    <name type="scientific">freshwater metagenome</name>
    <dbReference type="NCBI Taxonomy" id="449393"/>
    <lineage>
        <taxon>unclassified sequences</taxon>
        <taxon>metagenomes</taxon>
        <taxon>ecological metagenomes</taxon>
    </lineage>
</organism>
<dbReference type="InterPro" id="IPR010293">
    <property type="entry name" value="Sbt_1"/>
</dbReference>
<dbReference type="EMBL" id="CAEZTZ010000034">
    <property type="protein sequence ID" value="CAB4581926.1"/>
    <property type="molecule type" value="Genomic_DNA"/>
</dbReference>
<feature type="transmembrane region" description="Helical" evidence="1">
    <location>
        <begin position="234"/>
        <end position="260"/>
    </location>
</feature>
<keyword evidence="1" id="KW-0472">Membrane</keyword>
<feature type="transmembrane region" description="Helical" evidence="1">
    <location>
        <begin position="173"/>
        <end position="196"/>
    </location>
</feature>
<evidence type="ECO:0000256" key="1">
    <source>
        <dbReference type="SAM" id="Phobius"/>
    </source>
</evidence>
<reference evidence="2" key="1">
    <citation type="submission" date="2020-05" db="EMBL/GenBank/DDBJ databases">
        <authorList>
            <person name="Chiriac C."/>
            <person name="Salcher M."/>
            <person name="Ghai R."/>
            <person name="Kavagutti S V."/>
        </authorList>
    </citation>
    <scope>NUCLEOTIDE SEQUENCE</scope>
</reference>
<gene>
    <name evidence="2" type="ORF">UFOPK1767_00390</name>
</gene>
<accession>A0A6J6F0H4</accession>
<protein>
    <submittedName>
        <fullName evidence="2">Unannotated protein</fullName>
    </submittedName>
</protein>
<name>A0A6J6F0H4_9ZZZZ</name>
<dbReference type="PANTHER" id="PTHR40400:SF1">
    <property type="entry name" value="SLR1512 PROTEIN"/>
    <property type="match status" value="1"/>
</dbReference>
<keyword evidence="1" id="KW-1133">Transmembrane helix</keyword>
<proteinExistence type="predicted"/>